<dbReference type="AlphaFoldDB" id="A0A1E5QPG9"/>
<evidence type="ECO:0000313" key="1">
    <source>
        <dbReference type="EMBL" id="OEJ76549.1"/>
    </source>
</evidence>
<organism evidence="1">
    <name type="scientific">Desertifilum tharense IPPAS B-1220</name>
    <dbReference type="NCBI Taxonomy" id="1781255"/>
    <lineage>
        <taxon>Bacteria</taxon>
        <taxon>Bacillati</taxon>
        <taxon>Cyanobacteriota</taxon>
        <taxon>Cyanophyceae</taxon>
        <taxon>Desertifilales</taxon>
        <taxon>Desertifilaceae</taxon>
        <taxon>Desertifilum</taxon>
    </lineage>
</organism>
<accession>A0A1E5QPG9</accession>
<proteinExistence type="predicted"/>
<dbReference type="InterPro" id="IPR047810">
    <property type="entry name" value="PatD-like"/>
</dbReference>
<gene>
    <name evidence="1" type="ORF">BH720_04160</name>
</gene>
<name>A0A1E5QPG9_9CYAN</name>
<evidence type="ECO:0008006" key="2">
    <source>
        <dbReference type="Google" id="ProtNLM"/>
    </source>
</evidence>
<dbReference type="EMBL" id="MJGC01000037">
    <property type="protein sequence ID" value="OEJ76549.1"/>
    <property type="molecule type" value="Genomic_DNA"/>
</dbReference>
<comment type="caution">
    <text evidence="1">The sequence shown here is derived from an EMBL/GenBank/DDBJ whole genome shotgun (WGS) entry which is preliminary data.</text>
</comment>
<dbReference type="NCBIfam" id="NF037954">
    <property type="entry name" value="het_cyst_PatD"/>
    <property type="match status" value="1"/>
</dbReference>
<reference evidence="1" key="1">
    <citation type="submission" date="2016-09" db="EMBL/GenBank/DDBJ databases">
        <title>Draft genome of thermotolerant cyanobacterium Desertifilum sp. strain IPPAS B-1220.</title>
        <authorList>
            <person name="Sinetova M.A."/>
            <person name="Bolakhan K."/>
            <person name="Zayadan B.K."/>
            <person name="Mironov K.S."/>
            <person name="Ustinova V."/>
            <person name="Kupriyanova E.V."/>
            <person name="Sidorov R.A."/>
            <person name="Skrypnik A.N."/>
            <person name="Gogoleva N.E."/>
            <person name="Gogolev Y.V."/>
            <person name="Los D.A."/>
        </authorList>
    </citation>
    <scope>NUCLEOTIDE SEQUENCE [LARGE SCALE GENOMIC DNA]</scope>
    <source>
        <strain evidence="1">IPPAS B-1220</strain>
    </source>
</reference>
<sequence>MVLPFTHRQNLQQFQQALTDLQHQTASSELNPAQLRESVQTLQALFQRQISPLLAEEGEAAIAPRVSSILTEIHKQLQLLAMDVTFLQVSRQSATGQQRLTQMRDRIATILRYCEPLLSAE</sequence>
<dbReference type="STRING" id="1781255.BH720_04160"/>
<protein>
    <recommendedName>
        <fullName evidence="2">Heterocyst frequency control protein PatD</fullName>
    </recommendedName>
</protein>